<evidence type="ECO:0000259" key="2">
    <source>
        <dbReference type="Pfam" id="PF20737"/>
    </source>
</evidence>
<dbReference type="Pfam" id="PF20737">
    <property type="entry name" value="Glyco_hydro127C"/>
    <property type="match status" value="1"/>
</dbReference>
<dbReference type="InterPro" id="IPR049174">
    <property type="entry name" value="Beta-AFase-like"/>
</dbReference>
<accession>A0ABV8NLC8</accession>
<sequence>MPYIALSNCCPPNVVRTIAEVSDYAYSVSDKGLWFNLYGGNNLTTKLTDGSKVSLTEETNYPWDGKIKISMKETGNKAYSVFLRIPVWTHDAKITINGKLENIKVISGTYAEINRVWKKGDVVELNLPMNATLIEANPLVEENRNQIAVKRGPVVYCLESTDLPGKSIFNAFIPTSTKFEAKPMTIDGAEVMSLVGDAKIVEPNNWKNILYRPIDNKNTTTQIKLVPYFAWGNRGHSEMSVWLPVSR</sequence>
<evidence type="ECO:0000313" key="3">
    <source>
        <dbReference type="EMBL" id="MFC4197027.1"/>
    </source>
</evidence>
<dbReference type="EMBL" id="JBHSBY010000096">
    <property type="protein sequence ID" value="MFC4197027.1"/>
    <property type="molecule type" value="Genomic_DNA"/>
</dbReference>
<reference evidence="4" key="1">
    <citation type="journal article" date="2019" name="Int. J. Syst. Evol. Microbiol.">
        <title>The Global Catalogue of Microorganisms (GCM) 10K type strain sequencing project: providing services to taxonomists for standard genome sequencing and annotation.</title>
        <authorList>
            <consortium name="The Broad Institute Genomics Platform"/>
            <consortium name="The Broad Institute Genome Sequencing Center for Infectious Disease"/>
            <person name="Wu L."/>
            <person name="Ma J."/>
        </authorList>
    </citation>
    <scope>NUCLEOTIDE SEQUENCE [LARGE SCALE GENOMIC DNA]</scope>
    <source>
        <strain evidence="4">CCM 8689</strain>
    </source>
</reference>
<dbReference type="Pfam" id="PF20736">
    <property type="entry name" value="Glyco_hydro127M"/>
    <property type="match status" value="1"/>
</dbReference>
<gene>
    <name evidence="3" type="ORF">ACFOUY_09985</name>
</gene>
<feature type="domain" description="Non-reducing end beta-L-arabinofuranosidase-like GH127 middle" evidence="1">
    <location>
        <begin position="33"/>
        <end position="129"/>
    </location>
</feature>
<proteinExistence type="predicted"/>
<dbReference type="PANTHER" id="PTHR43465">
    <property type="entry name" value="DUF1680 DOMAIN PROTEIN (AFU_ORTHOLOGUE AFUA_1G08910)"/>
    <property type="match status" value="1"/>
</dbReference>
<evidence type="ECO:0008006" key="5">
    <source>
        <dbReference type="Google" id="ProtNLM"/>
    </source>
</evidence>
<keyword evidence="4" id="KW-1185">Reference proteome</keyword>
<evidence type="ECO:0000259" key="1">
    <source>
        <dbReference type="Pfam" id="PF20736"/>
    </source>
</evidence>
<comment type="caution">
    <text evidence="3">The sequence shown here is derived from an EMBL/GenBank/DDBJ whole genome shotgun (WGS) entry which is preliminary data.</text>
</comment>
<dbReference type="InterPro" id="IPR049046">
    <property type="entry name" value="Beta-AFase-like_GH127_middle"/>
</dbReference>
<organism evidence="3 4">
    <name type="scientific">Pedobacter jamesrossensis</name>
    <dbReference type="NCBI Taxonomy" id="1908238"/>
    <lineage>
        <taxon>Bacteria</taxon>
        <taxon>Pseudomonadati</taxon>
        <taxon>Bacteroidota</taxon>
        <taxon>Sphingobacteriia</taxon>
        <taxon>Sphingobacteriales</taxon>
        <taxon>Sphingobacteriaceae</taxon>
        <taxon>Pedobacter</taxon>
    </lineage>
</organism>
<dbReference type="InterPro" id="IPR049049">
    <property type="entry name" value="Beta-AFase-like_GH127_C"/>
</dbReference>
<protein>
    <recommendedName>
        <fullName evidence="5">Glycoside hydrolase family 127 protein</fullName>
    </recommendedName>
</protein>
<dbReference type="Proteomes" id="UP001595792">
    <property type="component" value="Unassembled WGS sequence"/>
</dbReference>
<dbReference type="RefSeq" id="WP_378960379.1">
    <property type="nucleotide sequence ID" value="NZ_JBHRXC010000016.1"/>
</dbReference>
<evidence type="ECO:0000313" key="4">
    <source>
        <dbReference type="Proteomes" id="UP001595792"/>
    </source>
</evidence>
<feature type="domain" description="Non-reducing end beta-L-arabinofuranosidase-like GH127 C-terminal" evidence="2">
    <location>
        <begin position="133"/>
        <end position="244"/>
    </location>
</feature>
<dbReference type="PANTHER" id="PTHR43465:SF1">
    <property type="entry name" value="NON-REDUCING END BETA-L-ARABINOFURANOSIDASE"/>
    <property type="match status" value="1"/>
</dbReference>
<name>A0ABV8NLC8_9SPHI</name>